<dbReference type="Pfam" id="PF00149">
    <property type="entry name" value="Metallophos"/>
    <property type="match status" value="1"/>
</dbReference>
<dbReference type="Proteomes" id="UP000001903">
    <property type="component" value="Plasmid pHTUR01"/>
</dbReference>
<accession>D2S0B9</accession>
<evidence type="ECO:0000313" key="4">
    <source>
        <dbReference type="Proteomes" id="UP000001903"/>
    </source>
</evidence>
<keyword evidence="1" id="KW-0175">Coiled coil</keyword>
<protein>
    <submittedName>
        <fullName evidence="3">Metallophosphoesterase</fullName>
    </submittedName>
</protein>
<dbReference type="SUPFAM" id="SSF56300">
    <property type="entry name" value="Metallo-dependent phosphatases"/>
    <property type="match status" value="1"/>
</dbReference>
<organism evidence="3 4">
    <name type="scientific">Haloterrigena turkmenica (strain ATCC 51198 / DSM 5511 / JCM 9101 / NCIMB 13204 / VKM B-1734 / 4k)</name>
    <name type="common">Halococcus turkmenicus</name>
    <dbReference type="NCBI Taxonomy" id="543526"/>
    <lineage>
        <taxon>Archaea</taxon>
        <taxon>Methanobacteriati</taxon>
        <taxon>Methanobacteriota</taxon>
        <taxon>Stenosarchaea group</taxon>
        <taxon>Halobacteria</taxon>
        <taxon>Halobacteriales</taxon>
        <taxon>Natrialbaceae</taxon>
        <taxon>Haloterrigena</taxon>
    </lineage>
</organism>
<evidence type="ECO:0000313" key="3">
    <source>
        <dbReference type="EMBL" id="ADB62816.1"/>
    </source>
</evidence>
<feature type="domain" description="Calcineurin-like phosphoesterase" evidence="2">
    <location>
        <begin position="1"/>
        <end position="248"/>
    </location>
</feature>
<dbReference type="KEGG" id="htu:Htur_3962"/>
<reference evidence="3 4" key="1">
    <citation type="journal article" date="2010" name="Stand. Genomic Sci.">
        <title>Complete genome sequence of Haloterrigena turkmenica type strain (4k).</title>
        <authorList>
            <person name="Saunders E."/>
            <person name="Tindall B.J."/>
            <person name="Fahnrich R."/>
            <person name="Lapidus A."/>
            <person name="Copeland A."/>
            <person name="Del Rio T.G."/>
            <person name="Lucas S."/>
            <person name="Chen F."/>
            <person name="Tice H."/>
            <person name="Cheng J.F."/>
            <person name="Han C."/>
            <person name="Detter J.C."/>
            <person name="Bruce D."/>
            <person name="Goodwin L."/>
            <person name="Chain P."/>
            <person name="Pitluck S."/>
            <person name="Pati A."/>
            <person name="Ivanova N."/>
            <person name="Mavromatis K."/>
            <person name="Chen A."/>
            <person name="Palaniappan K."/>
            <person name="Land M."/>
            <person name="Hauser L."/>
            <person name="Chang Y.J."/>
            <person name="Jeffries C.D."/>
            <person name="Brettin T."/>
            <person name="Rohde M."/>
            <person name="Goker M."/>
            <person name="Bristow J."/>
            <person name="Eisen J.A."/>
            <person name="Markowitz V."/>
            <person name="Hugenholtz P."/>
            <person name="Klenk H.P."/>
            <person name="Kyrpides N.C."/>
        </authorList>
    </citation>
    <scope>NUCLEOTIDE SEQUENCE [LARGE SCALE GENOMIC DNA]</scope>
    <source>
        <strain evidence="4">ATCC 51198 / DSM 5511 / JCM 9101 / NCIMB 13204 / VKM B-1734 / 4k</strain>
    </source>
</reference>
<keyword evidence="3" id="KW-0614">Plasmid</keyword>
<feature type="coiled-coil region" evidence="1">
    <location>
        <begin position="150"/>
        <end position="177"/>
    </location>
</feature>
<geneLocation type="plasmid" evidence="3 4">
    <name>pHTUR01</name>
</geneLocation>
<name>D2S0B9_HALTV</name>
<evidence type="ECO:0000259" key="2">
    <source>
        <dbReference type="Pfam" id="PF00149"/>
    </source>
</evidence>
<keyword evidence="4" id="KW-1185">Reference proteome</keyword>
<dbReference type="OrthoDB" id="50367at2157"/>
<proteinExistence type="predicted"/>
<dbReference type="GO" id="GO:0016787">
    <property type="term" value="F:hydrolase activity"/>
    <property type="evidence" value="ECO:0007669"/>
    <property type="project" value="InterPro"/>
</dbReference>
<dbReference type="HOGENOM" id="CLU_965079_0_0_2"/>
<dbReference type="AlphaFoldDB" id="D2S0B9"/>
<dbReference type="RefSeq" id="WP_012945060.1">
    <property type="nucleotide sequence ID" value="NC_013744.1"/>
</dbReference>
<sequence>MRLLVLGDLHLGEDGFDAEPHPSWDRFDAALTVGDVAHSSVTVTDGKPQQEELVGIEEAQAFFRRLDDLDVLVLTVPGNHDYRRHADLIRETTRVRNLHRETYPLEGYCAFGLGSETFDAGPEVRYDPDAVTEPDDPDAWLERALKRAGRDEADATLAELRERIDAFDDQFATYTDRYETLRSLATGRESETNAGRIALTHVPPFDTSLDRVAESVPRIGGRHWGSIALKNVLNECDISFVACGHVHEREGVATVADTPCLNAGFRSAYDVTLEGDDVSIVNTDPLVE</sequence>
<dbReference type="InterPro" id="IPR004843">
    <property type="entry name" value="Calcineurin-like_PHP"/>
</dbReference>
<evidence type="ECO:0000256" key="1">
    <source>
        <dbReference type="SAM" id="Coils"/>
    </source>
</evidence>
<gene>
    <name evidence="3" type="ordered locus">Htur_3962</name>
</gene>
<dbReference type="Gene3D" id="3.60.21.10">
    <property type="match status" value="1"/>
</dbReference>
<dbReference type="InterPro" id="IPR029052">
    <property type="entry name" value="Metallo-depent_PP-like"/>
</dbReference>
<dbReference type="GeneID" id="8744590"/>
<dbReference type="EMBL" id="CP001861">
    <property type="protein sequence ID" value="ADB62816.1"/>
    <property type="molecule type" value="Genomic_DNA"/>
</dbReference>